<evidence type="ECO:0000256" key="6">
    <source>
        <dbReference type="ARBA" id="ARBA00022692"/>
    </source>
</evidence>
<comment type="subcellular location">
    <subcellularLocation>
        <location evidence="1">Cell membrane</location>
        <topology evidence="1">Multi-pass membrane protein</topology>
    </subcellularLocation>
    <subcellularLocation>
        <location evidence="15">Peroxisome membrane</location>
    </subcellularLocation>
</comment>
<evidence type="ECO:0000256" key="12">
    <source>
        <dbReference type="ARBA" id="ARBA00023140"/>
    </source>
</evidence>
<dbReference type="InterPro" id="IPR045851">
    <property type="entry name" value="AMP-bd_C_sf"/>
</dbReference>
<dbReference type="NCBIfam" id="NF006134">
    <property type="entry name" value="PRK08279.1"/>
    <property type="match status" value="1"/>
</dbReference>
<keyword evidence="6 20" id="KW-0812">Transmembrane</keyword>
<dbReference type="GeneID" id="106181748"/>
<gene>
    <name evidence="24" type="primary">LOC106181748</name>
</gene>
<feature type="domain" description="AMP-binding enzyme C-terminal" evidence="22">
    <location>
        <begin position="499"/>
        <end position="578"/>
    </location>
</feature>
<evidence type="ECO:0000256" key="10">
    <source>
        <dbReference type="ARBA" id="ARBA00023055"/>
    </source>
</evidence>
<feature type="domain" description="AMP-dependent synthetase/ligase" evidence="21">
    <location>
        <begin position="58"/>
        <end position="409"/>
    </location>
</feature>
<proteinExistence type="inferred from homology"/>
<evidence type="ECO:0000256" key="18">
    <source>
        <dbReference type="ARBA" id="ARBA00068795"/>
    </source>
</evidence>
<evidence type="ECO:0000256" key="8">
    <source>
        <dbReference type="ARBA" id="ARBA00022840"/>
    </source>
</evidence>
<evidence type="ECO:0000259" key="21">
    <source>
        <dbReference type="Pfam" id="PF00501"/>
    </source>
</evidence>
<reference evidence="24" key="1">
    <citation type="submission" date="2025-08" db="UniProtKB">
        <authorList>
            <consortium name="RefSeq"/>
        </authorList>
    </citation>
    <scope>IDENTIFICATION</scope>
    <source>
        <tissue evidence="24">Gonads</tissue>
    </source>
</reference>
<dbReference type="AlphaFoldDB" id="A0A1S3KGQ8"/>
<sequence length="626" mass="70750">MWSEVLFSSIAGIAGGLLFVHFKWPWVWKDLSYIIQMIKSLKKFEYCVRNQMMIADVFDDQAAKFPNKPMIVFEGKEYTWSYVNEQSNKVARLAEEEWGLKCGDTVAIMIYNEPEFIWTFIGLLKIGVGVALLNHNLRAKSLVMCFTRSEAKILVIGKGDELLKAAQDVLPDLKNNGVSIFVQGQTQETLQDGFKSFDDLMSRTSNAAIPKSRRSGLKWNSPVCYIYTSGTTGLPKPAVLGQYRFLRGSFILPVAGFSHDDRVYTALPLYHSSACIIGLGGVITEGATMLLKKKFSASHFWEDCREQHATYFLYIGEICRYLLSRPRHPDDAKHSIRCAVGNGLRADIWKEFQERFQIPKINEFYACTEGNVGFFNLFNKVGAVGRLSPILHVFQKAYLVKFDIEKEEVIRDENGLCIPVGPDAPGLLIGEISKRQIFEGYKGKEEQTKKKILHDVFKKGDAYFNSGDLLYYDPEYYLYFSDRVGDTFRWKGENVSTTEVSNVLADVEGIEDACTYGVPVPGHDGQAGMSVITLQGTGRVSSGLLKVLYTHCTELLPSYARPLFLRIQPELVLTSTFKQVKGEFKKQGFDPDAVPHPLYFLDATKKTYVPLTGELYRDIISDKIRI</sequence>
<dbReference type="PANTHER" id="PTHR43107:SF22">
    <property type="entry name" value="VERY LONG-CHAIN ACYL-COA SYNTHETASE"/>
    <property type="match status" value="1"/>
</dbReference>
<keyword evidence="8" id="KW-0067">ATP-binding</keyword>
<evidence type="ECO:0000256" key="5">
    <source>
        <dbReference type="ARBA" id="ARBA00022598"/>
    </source>
</evidence>
<keyword evidence="9 20" id="KW-1133">Transmembrane helix</keyword>
<dbReference type="InParanoid" id="A0A1S3KGQ8"/>
<keyword evidence="12" id="KW-0576">Peroxisome</keyword>
<dbReference type="PROSITE" id="PS00455">
    <property type="entry name" value="AMP_BINDING"/>
    <property type="match status" value="1"/>
</dbReference>
<comment type="similarity">
    <text evidence="2">Belongs to the ATP-dependent AMP-binding enzyme family.</text>
</comment>
<feature type="transmembrane region" description="Helical" evidence="20">
    <location>
        <begin position="5"/>
        <end position="24"/>
    </location>
</feature>
<evidence type="ECO:0000256" key="19">
    <source>
        <dbReference type="ARBA" id="ARBA00078285"/>
    </source>
</evidence>
<dbReference type="GO" id="GO:0004467">
    <property type="term" value="F:long-chain fatty acid-CoA ligase activity"/>
    <property type="evidence" value="ECO:0007669"/>
    <property type="project" value="TreeGrafter"/>
</dbReference>
<dbReference type="FunFam" id="3.40.50.12780:FF:000019">
    <property type="entry name" value="Long-chain fatty acid transporter"/>
    <property type="match status" value="1"/>
</dbReference>
<comment type="catalytic activity">
    <reaction evidence="13">
        <text>a very long-chain fatty acid + ATP + CoA = a very long-chain fatty acyl-CoA + AMP + diphosphate</text>
        <dbReference type="Rhea" id="RHEA:54536"/>
        <dbReference type="ChEBI" id="CHEBI:30616"/>
        <dbReference type="ChEBI" id="CHEBI:33019"/>
        <dbReference type="ChEBI" id="CHEBI:57287"/>
        <dbReference type="ChEBI" id="CHEBI:58950"/>
        <dbReference type="ChEBI" id="CHEBI:138261"/>
        <dbReference type="ChEBI" id="CHEBI:456215"/>
    </reaction>
    <physiologicalReaction direction="left-to-right" evidence="13">
        <dbReference type="Rhea" id="RHEA:54537"/>
    </physiologicalReaction>
</comment>
<keyword evidence="4" id="KW-1003">Cell membrane</keyword>
<keyword evidence="10" id="KW-0445">Lipid transport</keyword>
<protein>
    <recommendedName>
        <fullName evidence="18">Very long-chain fatty acid transport protein</fullName>
    </recommendedName>
    <alternativeName>
        <fullName evidence="14">Long-chain-fatty-acid--CoA ligase</fullName>
    </alternativeName>
    <alternativeName>
        <fullName evidence="19">Very-long-chain acyl-CoA synthetase</fullName>
    </alternativeName>
</protein>
<evidence type="ECO:0000256" key="13">
    <source>
        <dbReference type="ARBA" id="ARBA00036527"/>
    </source>
</evidence>
<evidence type="ECO:0000256" key="9">
    <source>
        <dbReference type="ARBA" id="ARBA00022989"/>
    </source>
</evidence>
<dbReference type="Gene3D" id="3.30.300.30">
    <property type="match status" value="1"/>
</dbReference>
<dbReference type="PANTHER" id="PTHR43107">
    <property type="entry name" value="LONG-CHAIN FATTY ACID TRANSPORT PROTEIN"/>
    <property type="match status" value="1"/>
</dbReference>
<evidence type="ECO:0000256" key="16">
    <source>
        <dbReference type="ARBA" id="ARBA00048666"/>
    </source>
</evidence>
<evidence type="ECO:0000256" key="1">
    <source>
        <dbReference type="ARBA" id="ARBA00004651"/>
    </source>
</evidence>
<dbReference type="Pfam" id="PF00501">
    <property type="entry name" value="AMP-binding"/>
    <property type="match status" value="1"/>
</dbReference>
<dbReference type="RefSeq" id="XP_013421672.1">
    <property type="nucleotide sequence ID" value="XM_013566218.1"/>
</dbReference>
<dbReference type="STRING" id="7574.A0A1S3KGQ8"/>
<evidence type="ECO:0000256" key="3">
    <source>
        <dbReference type="ARBA" id="ARBA00022448"/>
    </source>
</evidence>
<dbReference type="Proteomes" id="UP000085678">
    <property type="component" value="Unplaced"/>
</dbReference>
<dbReference type="GO" id="GO:0005886">
    <property type="term" value="C:plasma membrane"/>
    <property type="evidence" value="ECO:0007669"/>
    <property type="project" value="UniProtKB-SubCell"/>
</dbReference>
<evidence type="ECO:0000256" key="20">
    <source>
        <dbReference type="SAM" id="Phobius"/>
    </source>
</evidence>
<evidence type="ECO:0000313" key="24">
    <source>
        <dbReference type="RefSeq" id="XP_013421672.1"/>
    </source>
</evidence>
<dbReference type="GO" id="GO:0005324">
    <property type="term" value="F:long-chain fatty acid transmembrane transporter activity"/>
    <property type="evidence" value="ECO:0007669"/>
    <property type="project" value="TreeGrafter"/>
</dbReference>
<evidence type="ECO:0000256" key="15">
    <source>
        <dbReference type="ARBA" id="ARBA00046271"/>
    </source>
</evidence>
<comment type="function">
    <text evidence="17">Acyl-CoA synthetase required for both the import of long chain fatty acids (LCFAs) (C14-C18) and the activation very long chain fatty acids (VLCFAs) (C20-C26) by esterification of the fatty acids into metabolically active CoA-thioesters for subsequent degradation or incorporation into phospholipids. The transport and fatty acyl-CoA synthetase activities are genetically separable and are thus independent activities. Esterifies VLCFAs in the peroxisome matrix. The VLCFAs are actively transported into peroxisomes by a PXA1-PXA2 heterodimeric transporter in the peroxisomal membrane.</text>
</comment>
<dbReference type="SUPFAM" id="SSF56801">
    <property type="entry name" value="Acetyl-CoA synthetase-like"/>
    <property type="match status" value="1"/>
</dbReference>
<evidence type="ECO:0000256" key="14">
    <source>
        <dbReference type="ARBA" id="ARBA00041297"/>
    </source>
</evidence>
<evidence type="ECO:0000313" key="23">
    <source>
        <dbReference type="Proteomes" id="UP000085678"/>
    </source>
</evidence>
<keyword evidence="11 20" id="KW-0472">Membrane</keyword>
<keyword evidence="7" id="KW-0547">Nucleotide-binding</keyword>
<organism evidence="23 24">
    <name type="scientific">Lingula anatina</name>
    <name type="common">Brachiopod</name>
    <name type="synonym">Lingula unguis</name>
    <dbReference type="NCBI Taxonomy" id="7574"/>
    <lineage>
        <taxon>Eukaryota</taxon>
        <taxon>Metazoa</taxon>
        <taxon>Spiralia</taxon>
        <taxon>Lophotrochozoa</taxon>
        <taxon>Brachiopoda</taxon>
        <taxon>Linguliformea</taxon>
        <taxon>Lingulata</taxon>
        <taxon>Lingulida</taxon>
        <taxon>Linguloidea</taxon>
        <taxon>Lingulidae</taxon>
        <taxon>Lingula</taxon>
    </lineage>
</organism>
<dbReference type="InterPro" id="IPR000873">
    <property type="entry name" value="AMP-dep_synth/lig_dom"/>
</dbReference>
<keyword evidence="23" id="KW-1185">Reference proteome</keyword>
<dbReference type="GO" id="GO:0005789">
    <property type="term" value="C:endoplasmic reticulum membrane"/>
    <property type="evidence" value="ECO:0007669"/>
    <property type="project" value="TreeGrafter"/>
</dbReference>
<dbReference type="GO" id="GO:0005778">
    <property type="term" value="C:peroxisomal membrane"/>
    <property type="evidence" value="ECO:0007669"/>
    <property type="project" value="UniProtKB-SubCell"/>
</dbReference>
<dbReference type="InterPro" id="IPR025110">
    <property type="entry name" value="AMP-bd_C"/>
</dbReference>
<dbReference type="InterPro" id="IPR020845">
    <property type="entry name" value="AMP-binding_CS"/>
</dbReference>
<accession>A0A1S3KGQ8</accession>
<dbReference type="GO" id="GO:0005524">
    <property type="term" value="F:ATP binding"/>
    <property type="evidence" value="ECO:0007669"/>
    <property type="project" value="UniProtKB-KW"/>
</dbReference>
<evidence type="ECO:0000256" key="4">
    <source>
        <dbReference type="ARBA" id="ARBA00022475"/>
    </source>
</evidence>
<dbReference type="FunFam" id="3.30.300.30:FF:000020">
    <property type="entry name" value="Long-chain fatty acid transporter"/>
    <property type="match status" value="1"/>
</dbReference>
<dbReference type="Pfam" id="PF13193">
    <property type="entry name" value="AMP-binding_C"/>
    <property type="match status" value="1"/>
</dbReference>
<evidence type="ECO:0000256" key="11">
    <source>
        <dbReference type="ARBA" id="ARBA00023136"/>
    </source>
</evidence>
<keyword evidence="5" id="KW-0436">Ligase</keyword>
<evidence type="ECO:0000256" key="17">
    <source>
        <dbReference type="ARBA" id="ARBA00060276"/>
    </source>
</evidence>
<dbReference type="GO" id="GO:0044539">
    <property type="term" value="P:long-chain fatty acid import into cell"/>
    <property type="evidence" value="ECO:0007669"/>
    <property type="project" value="TreeGrafter"/>
</dbReference>
<evidence type="ECO:0000256" key="2">
    <source>
        <dbReference type="ARBA" id="ARBA00006432"/>
    </source>
</evidence>
<dbReference type="KEGG" id="lak:106181748"/>
<evidence type="ECO:0000256" key="7">
    <source>
        <dbReference type="ARBA" id="ARBA00022741"/>
    </source>
</evidence>
<comment type="catalytic activity">
    <reaction evidence="16">
        <text>tetracosanoate + ATP + CoA = tetracosanoyl-CoA + AMP + diphosphate</text>
        <dbReference type="Rhea" id="RHEA:33639"/>
        <dbReference type="ChEBI" id="CHEBI:30616"/>
        <dbReference type="ChEBI" id="CHEBI:31014"/>
        <dbReference type="ChEBI" id="CHEBI:33019"/>
        <dbReference type="ChEBI" id="CHEBI:57287"/>
        <dbReference type="ChEBI" id="CHEBI:65052"/>
        <dbReference type="ChEBI" id="CHEBI:456215"/>
    </reaction>
    <physiologicalReaction direction="left-to-right" evidence="16">
        <dbReference type="Rhea" id="RHEA:33640"/>
    </physiologicalReaction>
</comment>
<name>A0A1S3KGQ8_LINAN</name>
<evidence type="ECO:0000259" key="22">
    <source>
        <dbReference type="Pfam" id="PF13193"/>
    </source>
</evidence>
<dbReference type="OrthoDB" id="288590at2759"/>
<dbReference type="Gene3D" id="3.40.50.12780">
    <property type="entry name" value="N-terminal domain of ligase-like"/>
    <property type="match status" value="1"/>
</dbReference>
<keyword evidence="3" id="KW-0813">Transport</keyword>
<dbReference type="InterPro" id="IPR042099">
    <property type="entry name" value="ANL_N_sf"/>
</dbReference>